<dbReference type="InterPro" id="IPR036388">
    <property type="entry name" value="WH-like_DNA-bd_sf"/>
</dbReference>
<evidence type="ECO:0000259" key="7">
    <source>
        <dbReference type="PROSITE" id="PS51755"/>
    </source>
</evidence>
<evidence type="ECO:0000313" key="9">
    <source>
        <dbReference type="Proteomes" id="UP000714380"/>
    </source>
</evidence>
<reference evidence="8 9" key="1">
    <citation type="submission" date="2020-12" db="EMBL/GenBank/DDBJ databases">
        <title>Novel Thalassolituus-related marine hydrocarbonoclastic bacteria mediated algae-derived hydrocarbons mineralization in twilight zone of the northern South China Sea.</title>
        <authorList>
            <person name="Dong C."/>
        </authorList>
    </citation>
    <scope>NUCLEOTIDE SEQUENCE [LARGE SCALE GENOMIC DNA]</scope>
    <source>
        <strain evidence="8 9">IMCC1826</strain>
    </source>
</reference>
<dbReference type="EMBL" id="JAEDAH010000024">
    <property type="protein sequence ID" value="MCA6063070.1"/>
    <property type="molecule type" value="Genomic_DNA"/>
</dbReference>
<gene>
    <name evidence="8" type="ORF">I9W95_05555</name>
</gene>
<dbReference type="Proteomes" id="UP000714380">
    <property type="component" value="Unassembled WGS sequence"/>
</dbReference>
<name>A0ABS7ZMZ4_9GAMM</name>
<keyword evidence="4" id="KW-0597">Phosphoprotein</keyword>
<dbReference type="PANTHER" id="PTHR48111">
    <property type="entry name" value="REGULATOR OF RPOS"/>
    <property type="match status" value="1"/>
</dbReference>
<feature type="domain" description="OmpR/PhoB-type" evidence="7">
    <location>
        <begin position="125"/>
        <end position="219"/>
    </location>
</feature>
<evidence type="ECO:0000259" key="6">
    <source>
        <dbReference type="PROSITE" id="PS50110"/>
    </source>
</evidence>
<comment type="caution">
    <text evidence="8">The sequence shown here is derived from an EMBL/GenBank/DDBJ whole genome shotgun (WGS) entry which is preliminary data.</text>
</comment>
<dbReference type="InterPro" id="IPR001867">
    <property type="entry name" value="OmpR/PhoB-type_DNA-bd"/>
</dbReference>
<dbReference type="Gene3D" id="1.10.10.10">
    <property type="entry name" value="Winged helix-like DNA-binding domain superfamily/Winged helix DNA-binding domain"/>
    <property type="match status" value="1"/>
</dbReference>
<proteinExistence type="predicted"/>
<evidence type="ECO:0000256" key="5">
    <source>
        <dbReference type="PROSITE-ProRule" id="PRU01091"/>
    </source>
</evidence>
<protein>
    <submittedName>
        <fullName evidence="8">Response regulator transcription factor</fullName>
    </submittedName>
</protein>
<dbReference type="CDD" id="cd00383">
    <property type="entry name" value="trans_reg_C"/>
    <property type="match status" value="1"/>
</dbReference>
<dbReference type="Gene3D" id="6.10.250.690">
    <property type="match status" value="1"/>
</dbReference>
<dbReference type="SUPFAM" id="SSF46894">
    <property type="entry name" value="C-terminal effector domain of the bipartite response regulators"/>
    <property type="match status" value="1"/>
</dbReference>
<evidence type="ECO:0000256" key="1">
    <source>
        <dbReference type="ARBA" id="ARBA00023015"/>
    </source>
</evidence>
<dbReference type="PANTHER" id="PTHR48111:SF67">
    <property type="entry name" value="TRANSCRIPTIONAL REGULATORY PROTEIN TCTD"/>
    <property type="match status" value="1"/>
</dbReference>
<dbReference type="PROSITE" id="PS50110">
    <property type="entry name" value="RESPONSE_REGULATORY"/>
    <property type="match status" value="1"/>
</dbReference>
<dbReference type="SMART" id="SM00448">
    <property type="entry name" value="REC"/>
    <property type="match status" value="1"/>
</dbReference>
<evidence type="ECO:0000313" key="8">
    <source>
        <dbReference type="EMBL" id="MCA6063070.1"/>
    </source>
</evidence>
<feature type="domain" description="Response regulatory" evidence="6">
    <location>
        <begin position="2"/>
        <end position="116"/>
    </location>
</feature>
<dbReference type="Gene3D" id="3.40.50.2300">
    <property type="match status" value="1"/>
</dbReference>
<feature type="modified residue" description="4-aspartylphosphate" evidence="4">
    <location>
        <position position="51"/>
    </location>
</feature>
<evidence type="ECO:0000256" key="4">
    <source>
        <dbReference type="PROSITE-ProRule" id="PRU00169"/>
    </source>
</evidence>
<sequence>MRLLLVEDDEMLGSSLKQALTGQGYVVDWVTTGLNALGALQSEHFDMAIMDLGLPGLDGIRVIEEIRAQKMAIPVLILTARDSVNDRIRGLDAGADDYLLKPFDLHELYARLRALGRRGQAVTRVNEIRFGEVVLDMAHHQASFRGEPVALSRRELLLLEVLLNRPGQVFTRQQLEQSMYGWGEEVESNALEVHIHHLRKKLSGDLIQTVRGVGYRLNAEVSS</sequence>
<feature type="DNA-binding region" description="OmpR/PhoB-type" evidence="5">
    <location>
        <begin position="125"/>
        <end position="219"/>
    </location>
</feature>
<evidence type="ECO:0000256" key="3">
    <source>
        <dbReference type="ARBA" id="ARBA00023163"/>
    </source>
</evidence>
<dbReference type="Pfam" id="PF00486">
    <property type="entry name" value="Trans_reg_C"/>
    <property type="match status" value="1"/>
</dbReference>
<accession>A0ABS7ZMZ4</accession>
<keyword evidence="1" id="KW-0805">Transcription regulation</keyword>
<dbReference type="InterPro" id="IPR016032">
    <property type="entry name" value="Sig_transdc_resp-reg_C-effctor"/>
</dbReference>
<keyword evidence="2 5" id="KW-0238">DNA-binding</keyword>
<dbReference type="InterPro" id="IPR039420">
    <property type="entry name" value="WalR-like"/>
</dbReference>
<dbReference type="SMART" id="SM00862">
    <property type="entry name" value="Trans_reg_C"/>
    <property type="match status" value="1"/>
</dbReference>
<dbReference type="InterPro" id="IPR011006">
    <property type="entry name" value="CheY-like_superfamily"/>
</dbReference>
<keyword evidence="3" id="KW-0804">Transcription</keyword>
<keyword evidence="9" id="KW-1185">Reference proteome</keyword>
<dbReference type="RefSeq" id="WP_225672702.1">
    <property type="nucleotide sequence ID" value="NZ_JAEDAH010000024.1"/>
</dbReference>
<dbReference type="SUPFAM" id="SSF52172">
    <property type="entry name" value="CheY-like"/>
    <property type="match status" value="1"/>
</dbReference>
<dbReference type="PROSITE" id="PS51755">
    <property type="entry name" value="OMPR_PHOB"/>
    <property type="match status" value="1"/>
</dbReference>
<evidence type="ECO:0000256" key="2">
    <source>
        <dbReference type="ARBA" id="ARBA00023125"/>
    </source>
</evidence>
<dbReference type="CDD" id="cd17624">
    <property type="entry name" value="REC_OmpR_PmrA-like"/>
    <property type="match status" value="1"/>
</dbReference>
<dbReference type="Pfam" id="PF00072">
    <property type="entry name" value="Response_reg"/>
    <property type="match status" value="1"/>
</dbReference>
<organism evidence="8 9">
    <name type="scientific">Thalassolituus marinus</name>
    <dbReference type="NCBI Taxonomy" id="671053"/>
    <lineage>
        <taxon>Bacteria</taxon>
        <taxon>Pseudomonadati</taxon>
        <taxon>Pseudomonadota</taxon>
        <taxon>Gammaproteobacteria</taxon>
        <taxon>Oceanospirillales</taxon>
        <taxon>Oceanospirillaceae</taxon>
        <taxon>Thalassolituus</taxon>
    </lineage>
</organism>
<dbReference type="InterPro" id="IPR001789">
    <property type="entry name" value="Sig_transdc_resp-reg_receiver"/>
</dbReference>